<sequence>MVSILHHPMKLVFGVVAFSAAGGVIVPCVAGSSGRHDVSSLWHAMDGIPFLMDRRPTRKMSLNNQSAAHPKGVEDWSGGVVVSHGRFLAFGDYVDPSYSCPATVTCPDVCVASAGDCPEDAVCPGTHPDDERDPDHEYELCADGTCADLTAGEACDPEAESPCSCGELPFLCAKQVDLQPMCTERFSSQYDAYTTCLEEQTENLPQVDFTGPWFMACYVSLPLLTVLMLIWCAWNQRWAPIPGSTVPLESSGTIRRSPQEALKRVKSLESFGASAVTEQLTQTGYKTTIIGMSLYCLIVLAHVIIQFLLFALTVEYYVQQEAITWSIFGSQVFFDEVQVLLAFEITWMVGFVWCFFLKFPANIHSLFLRSKYITPCSVKNCSQCLLSIIFHCLLQDAARTMHTMLLLLL</sequence>
<dbReference type="AlphaFoldDB" id="A0ABD3NHU5"/>
<organism evidence="2 3">
    <name type="scientific">Stephanodiscus triporus</name>
    <dbReference type="NCBI Taxonomy" id="2934178"/>
    <lineage>
        <taxon>Eukaryota</taxon>
        <taxon>Sar</taxon>
        <taxon>Stramenopiles</taxon>
        <taxon>Ochrophyta</taxon>
        <taxon>Bacillariophyta</taxon>
        <taxon>Coscinodiscophyceae</taxon>
        <taxon>Thalassiosirophycidae</taxon>
        <taxon>Stephanodiscales</taxon>
        <taxon>Stephanodiscaceae</taxon>
        <taxon>Stephanodiscus</taxon>
    </lineage>
</organism>
<gene>
    <name evidence="2" type="ORF">ACHAW5_005525</name>
</gene>
<protein>
    <submittedName>
        <fullName evidence="2">Uncharacterized protein</fullName>
    </submittedName>
</protein>
<keyword evidence="1" id="KW-0812">Transmembrane</keyword>
<proteinExistence type="predicted"/>
<dbReference type="Proteomes" id="UP001530315">
    <property type="component" value="Unassembled WGS sequence"/>
</dbReference>
<keyword evidence="3" id="KW-1185">Reference proteome</keyword>
<accession>A0ABD3NHU5</accession>
<name>A0ABD3NHU5_9STRA</name>
<evidence type="ECO:0000256" key="1">
    <source>
        <dbReference type="SAM" id="Phobius"/>
    </source>
</evidence>
<feature type="transmembrane region" description="Helical" evidence="1">
    <location>
        <begin position="294"/>
        <end position="318"/>
    </location>
</feature>
<keyword evidence="1" id="KW-0472">Membrane</keyword>
<comment type="caution">
    <text evidence="2">The sequence shown here is derived from an EMBL/GenBank/DDBJ whole genome shotgun (WGS) entry which is preliminary data.</text>
</comment>
<keyword evidence="1" id="KW-1133">Transmembrane helix</keyword>
<reference evidence="2 3" key="1">
    <citation type="submission" date="2024-10" db="EMBL/GenBank/DDBJ databases">
        <title>Updated reference genomes for cyclostephanoid diatoms.</title>
        <authorList>
            <person name="Roberts W.R."/>
            <person name="Alverson A.J."/>
        </authorList>
    </citation>
    <scope>NUCLEOTIDE SEQUENCE [LARGE SCALE GENOMIC DNA]</scope>
    <source>
        <strain evidence="2 3">AJA276-08</strain>
    </source>
</reference>
<evidence type="ECO:0000313" key="3">
    <source>
        <dbReference type="Proteomes" id="UP001530315"/>
    </source>
</evidence>
<dbReference type="EMBL" id="JALLAZ020001410">
    <property type="protein sequence ID" value="KAL3775474.1"/>
    <property type="molecule type" value="Genomic_DNA"/>
</dbReference>
<feature type="transmembrane region" description="Helical" evidence="1">
    <location>
        <begin position="213"/>
        <end position="234"/>
    </location>
</feature>
<evidence type="ECO:0000313" key="2">
    <source>
        <dbReference type="EMBL" id="KAL3775474.1"/>
    </source>
</evidence>
<feature type="transmembrane region" description="Helical" evidence="1">
    <location>
        <begin position="338"/>
        <end position="359"/>
    </location>
</feature>